<name>A0A5B1M4H2_9ACTN</name>
<protein>
    <submittedName>
        <fullName evidence="2">Uncharacterized protein</fullName>
    </submittedName>
</protein>
<gene>
    <name evidence="2" type="ORF">F0U47_08845</name>
</gene>
<organism evidence="2 3">
    <name type="scientific">Nocardioides antri</name>
    <dbReference type="NCBI Taxonomy" id="2607659"/>
    <lineage>
        <taxon>Bacteria</taxon>
        <taxon>Bacillati</taxon>
        <taxon>Actinomycetota</taxon>
        <taxon>Actinomycetes</taxon>
        <taxon>Propionibacteriales</taxon>
        <taxon>Nocardioidaceae</taxon>
        <taxon>Nocardioides</taxon>
    </lineage>
</organism>
<reference evidence="2 3" key="2">
    <citation type="submission" date="2019-09" db="EMBL/GenBank/DDBJ databases">
        <authorList>
            <person name="Jin C."/>
        </authorList>
    </citation>
    <scope>NUCLEOTIDE SEQUENCE [LARGE SCALE GENOMIC DNA]</scope>
    <source>
        <strain evidence="2 3">BN140041</strain>
    </source>
</reference>
<dbReference type="RefSeq" id="WP_149749920.1">
    <property type="nucleotide sequence ID" value="NZ_VUJW01000003.1"/>
</dbReference>
<accession>A0A5B1M4H2</accession>
<reference evidence="2 3" key="1">
    <citation type="submission" date="2019-09" db="EMBL/GenBank/DDBJ databases">
        <title>Nocardioides panacisoli sp. nov., isolated from the soil of a ginseng field.</title>
        <authorList>
            <person name="Cho C."/>
        </authorList>
    </citation>
    <scope>NUCLEOTIDE SEQUENCE [LARGE SCALE GENOMIC DNA]</scope>
    <source>
        <strain evidence="2 3">BN140041</strain>
    </source>
</reference>
<evidence type="ECO:0000313" key="2">
    <source>
        <dbReference type="EMBL" id="KAA1427556.1"/>
    </source>
</evidence>
<feature type="chain" id="PRO_5022774567" evidence="1">
    <location>
        <begin position="35"/>
        <end position="201"/>
    </location>
</feature>
<proteinExistence type="predicted"/>
<sequence length="201" mass="20893">MGHPSSRTSRIAVAAATPVAIVAAAAMIWQSSNAAFTGSTRNSGNNWAAGAVALTDDDNGSARFQVQNMVPGQTDSKCLKVTANASVPGTVKGYAVNPTSSVHGLESRIKIAIQAGTGGGFGSCDGFTSEETLISGVTLGQLATVDTYEEGIGGWDVTAGTHSRTYRVTWTFDTTGMTQNQIDQLQGAQTGIDMQWELRSN</sequence>
<comment type="caution">
    <text evidence="2">The sequence shown here is derived from an EMBL/GenBank/DDBJ whole genome shotgun (WGS) entry which is preliminary data.</text>
</comment>
<feature type="signal peptide" evidence="1">
    <location>
        <begin position="1"/>
        <end position="34"/>
    </location>
</feature>
<keyword evidence="3" id="KW-1185">Reference proteome</keyword>
<evidence type="ECO:0000313" key="3">
    <source>
        <dbReference type="Proteomes" id="UP000324351"/>
    </source>
</evidence>
<keyword evidence="1" id="KW-0732">Signal</keyword>
<dbReference type="Proteomes" id="UP000324351">
    <property type="component" value="Unassembled WGS sequence"/>
</dbReference>
<dbReference type="EMBL" id="VUJW01000003">
    <property type="protein sequence ID" value="KAA1427556.1"/>
    <property type="molecule type" value="Genomic_DNA"/>
</dbReference>
<evidence type="ECO:0000256" key="1">
    <source>
        <dbReference type="SAM" id="SignalP"/>
    </source>
</evidence>
<dbReference type="AlphaFoldDB" id="A0A5B1M4H2"/>